<evidence type="ECO:0000256" key="11">
    <source>
        <dbReference type="ARBA" id="ARBA00049760"/>
    </source>
</evidence>
<dbReference type="Proteomes" id="UP000572268">
    <property type="component" value="Unassembled WGS sequence"/>
</dbReference>
<dbReference type="GO" id="GO:0005874">
    <property type="term" value="C:microtubule"/>
    <property type="evidence" value="ECO:0007669"/>
    <property type="project" value="UniProtKB-KW"/>
</dbReference>
<keyword evidence="7" id="KW-0505">Motor protein</keyword>
<evidence type="ECO:0000313" key="14">
    <source>
        <dbReference type="EMBL" id="KAF4672706.1"/>
    </source>
</evidence>
<sequence length="291" mass="32257">MFSSSSDHVDPRSVVLSPSDVVKAGYVRKQSKHLLQWKRRWLVLTKDMLCSFSIKGALAYPTEALLLRMCSSVKSADEETGQANSFKVDSSSRVFYLIAETPADKEAWIGQIGRQMIRPAGANPEEAEVIKLMCLIPPIEKLDTVLNSLVNVKHLSLSTNCIDKMIPLPGLKNLQILSLGRNQIKKITSLEEVGASLQQLWISYNQISSLDGLTPCVKLHTLYISNNAIASWDEISKLSALPELTNICLVGNPIYEGFTRKSVRPMVTKHFPGVKTLDGEMVTEEAIAEEE</sequence>
<dbReference type="InterPro" id="IPR001849">
    <property type="entry name" value="PH_domain"/>
</dbReference>
<dbReference type="Proteomes" id="UP000570595">
    <property type="component" value="Unassembled WGS sequence"/>
</dbReference>
<evidence type="ECO:0000256" key="5">
    <source>
        <dbReference type="ARBA" id="ARBA00022737"/>
    </source>
</evidence>
<keyword evidence="5" id="KW-0677">Repeat</keyword>
<evidence type="ECO:0000256" key="4">
    <source>
        <dbReference type="ARBA" id="ARBA00022701"/>
    </source>
</evidence>
<evidence type="ECO:0000256" key="9">
    <source>
        <dbReference type="ARBA" id="ARBA00023273"/>
    </source>
</evidence>
<dbReference type="SUPFAM" id="SSF50729">
    <property type="entry name" value="PH domain-like"/>
    <property type="match status" value="1"/>
</dbReference>
<name>A0A7J6MMT1_PEROL</name>
<dbReference type="PROSITE" id="PS51450">
    <property type="entry name" value="LRR"/>
    <property type="match status" value="3"/>
</dbReference>
<dbReference type="InterPro" id="IPR001611">
    <property type="entry name" value="Leu-rich_rpt"/>
</dbReference>
<dbReference type="PROSITE" id="PS50003">
    <property type="entry name" value="PH_DOMAIN"/>
    <property type="match status" value="1"/>
</dbReference>
<organism evidence="14 16">
    <name type="scientific">Perkinsus olseni</name>
    <name type="common">Perkinsus atlanticus</name>
    <dbReference type="NCBI Taxonomy" id="32597"/>
    <lineage>
        <taxon>Eukaryota</taxon>
        <taxon>Sar</taxon>
        <taxon>Alveolata</taxon>
        <taxon>Perkinsozoa</taxon>
        <taxon>Perkinsea</taxon>
        <taxon>Perkinsida</taxon>
        <taxon>Perkinsidae</taxon>
        <taxon>Perkinsus</taxon>
    </lineage>
</organism>
<evidence type="ECO:0000259" key="12">
    <source>
        <dbReference type="PROSITE" id="PS50003"/>
    </source>
</evidence>
<dbReference type="GO" id="GO:0030286">
    <property type="term" value="C:dynein complex"/>
    <property type="evidence" value="ECO:0007669"/>
    <property type="project" value="UniProtKB-KW"/>
</dbReference>
<dbReference type="Pfam" id="PF12799">
    <property type="entry name" value="LRR_4"/>
    <property type="match status" value="1"/>
</dbReference>
<evidence type="ECO:0000256" key="6">
    <source>
        <dbReference type="ARBA" id="ARBA00023017"/>
    </source>
</evidence>
<keyword evidence="4" id="KW-0493">Microtubule</keyword>
<gene>
    <name evidence="14" type="primary">DNAL1</name>
    <name evidence="14" type="ORF">FOL46_008517</name>
    <name evidence="13" type="ORF">FOZ61_000822</name>
</gene>
<dbReference type="GO" id="GO:0005930">
    <property type="term" value="C:axoneme"/>
    <property type="evidence" value="ECO:0007669"/>
    <property type="project" value="UniProtKB-SubCell"/>
</dbReference>
<dbReference type="Gene3D" id="2.30.29.30">
    <property type="entry name" value="Pleckstrin-homology domain (PH domain)/Phosphotyrosine-binding domain (PTB)"/>
    <property type="match status" value="1"/>
</dbReference>
<keyword evidence="9" id="KW-0966">Cell projection</keyword>
<dbReference type="PANTHER" id="PTHR15454">
    <property type="entry name" value="NISCHARIN RELATED"/>
    <property type="match status" value="1"/>
</dbReference>
<evidence type="ECO:0000256" key="3">
    <source>
        <dbReference type="ARBA" id="ARBA00022614"/>
    </source>
</evidence>
<proteinExistence type="inferred from homology"/>
<dbReference type="AlphaFoldDB" id="A0A7J6MMT1"/>
<comment type="caution">
    <text evidence="14">The sequence shown here is derived from an EMBL/GenBank/DDBJ whole genome shotgun (WGS) entry which is preliminary data.</text>
</comment>
<dbReference type="EMBL" id="JABAHT010000117">
    <property type="protein sequence ID" value="KAF4664434.1"/>
    <property type="molecule type" value="Genomic_DNA"/>
</dbReference>
<dbReference type="InterPro" id="IPR025875">
    <property type="entry name" value="Leu-rich_rpt_4"/>
</dbReference>
<comment type="similarity">
    <text evidence="10">Belongs to the dynein light chain LC1-type family.</text>
</comment>
<keyword evidence="2" id="KW-0963">Cytoplasm</keyword>
<accession>A0A7J6MMT1</accession>
<keyword evidence="8" id="KW-0206">Cytoskeleton</keyword>
<evidence type="ECO:0000313" key="16">
    <source>
        <dbReference type="Proteomes" id="UP000572268"/>
    </source>
</evidence>
<dbReference type="SUPFAM" id="SSF52058">
    <property type="entry name" value="L domain-like"/>
    <property type="match status" value="1"/>
</dbReference>
<keyword evidence="6" id="KW-0243">Dynein</keyword>
<evidence type="ECO:0000256" key="8">
    <source>
        <dbReference type="ARBA" id="ARBA00023212"/>
    </source>
</evidence>
<evidence type="ECO:0000256" key="2">
    <source>
        <dbReference type="ARBA" id="ARBA00022490"/>
    </source>
</evidence>
<comment type="subcellular location">
    <subcellularLocation>
        <location evidence="1">Cytoplasm</location>
        <location evidence="1">Cytoskeleton</location>
        <location evidence="1">Cilium axoneme</location>
    </subcellularLocation>
</comment>
<dbReference type="FunFam" id="3.80.10.10:FF:000049">
    <property type="entry name" value="Dynein light chain 1"/>
    <property type="match status" value="1"/>
</dbReference>
<evidence type="ECO:0000313" key="13">
    <source>
        <dbReference type="EMBL" id="KAF4664434.1"/>
    </source>
</evidence>
<reference evidence="15 16" key="1">
    <citation type="submission" date="2020-04" db="EMBL/GenBank/DDBJ databases">
        <title>Perkinsus olseni comparative genomics.</title>
        <authorList>
            <person name="Bogema D.R."/>
        </authorList>
    </citation>
    <scope>NUCLEOTIDE SEQUENCE [LARGE SCALE GENOMIC DNA]</scope>
    <source>
        <strain evidence="13">ATCC PRA-179</strain>
        <strain evidence="14">ATCC PRA-31</strain>
    </source>
</reference>
<evidence type="ECO:0000256" key="10">
    <source>
        <dbReference type="ARBA" id="ARBA00049659"/>
    </source>
</evidence>
<protein>
    <recommendedName>
        <fullName evidence="11">Dynein axonemal light chain 1</fullName>
    </recommendedName>
</protein>
<dbReference type="SMART" id="SM00365">
    <property type="entry name" value="LRR_SD22"/>
    <property type="match status" value="4"/>
</dbReference>
<feature type="domain" description="PH" evidence="12">
    <location>
        <begin position="20"/>
        <end position="117"/>
    </location>
</feature>
<keyword evidence="3" id="KW-0433">Leucine-rich repeat</keyword>
<evidence type="ECO:0000256" key="1">
    <source>
        <dbReference type="ARBA" id="ARBA00004430"/>
    </source>
</evidence>
<dbReference type="InterPro" id="IPR032675">
    <property type="entry name" value="LRR_dom_sf"/>
</dbReference>
<dbReference type="OrthoDB" id="266138at2759"/>
<evidence type="ECO:0000256" key="7">
    <source>
        <dbReference type="ARBA" id="ARBA00023175"/>
    </source>
</evidence>
<dbReference type="Gene3D" id="3.80.10.10">
    <property type="entry name" value="Ribonuclease Inhibitor"/>
    <property type="match status" value="1"/>
</dbReference>
<dbReference type="Pfam" id="PF00169">
    <property type="entry name" value="PH"/>
    <property type="match status" value="1"/>
</dbReference>
<dbReference type="SMART" id="SM00233">
    <property type="entry name" value="PH"/>
    <property type="match status" value="1"/>
</dbReference>
<dbReference type="EMBL" id="JABANN010000069">
    <property type="protein sequence ID" value="KAF4672706.1"/>
    <property type="molecule type" value="Genomic_DNA"/>
</dbReference>
<dbReference type="PANTHER" id="PTHR15454:SF73">
    <property type="entry name" value="DYNEIN AXONEMAL LIGHT CHAIN 1"/>
    <property type="match status" value="1"/>
</dbReference>
<dbReference type="InterPro" id="IPR011993">
    <property type="entry name" value="PH-like_dom_sf"/>
</dbReference>
<evidence type="ECO:0000313" key="15">
    <source>
        <dbReference type="Proteomes" id="UP000570595"/>
    </source>
</evidence>